<protein>
    <recommendedName>
        <fullName evidence="4">Yip1 domain-containing protein</fullName>
    </recommendedName>
</protein>
<evidence type="ECO:0000256" key="1">
    <source>
        <dbReference type="SAM" id="Phobius"/>
    </source>
</evidence>
<name>A0A1I6TGS6_9EURY</name>
<feature type="transmembrane region" description="Helical" evidence="1">
    <location>
        <begin position="64"/>
        <end position="84"/>
    </location>
</feature>
<keyword evidence="1" id="KW-0472">Membrane</keyword>
<keyword evidence="1" id="KW-0812">Transmembrane</keyword>
<evidence type="ECO:0000313" key="3">
    <source>
        <dbReference type="Proteomes" id="UP000199199"/>
    </source>
</evidence>
<dbReference type="InterPro" id="IPR046739">
    <property type="entry name" value="DUF6789"/>
</dbReference>
<dbReference type="EMBL" id="FOZS01000003">
    <property type="protein sequence ID" value="SFS88328.1"/>
    <property type="molecule type" value="Genomic_DNA"/>
</dbReference>
<sequence length="151" mass="16206">MMGTERIGDSNRSMNRFGHVIAAGVSATAVMSLLLLLLEVQTRSEMNLFSVIARFIGTPNDPTVGFVLFAVAGSVGWPLLFLALEPYLPFGPDPAARGVVFASILWIPFVVAGRGNVDGPLLVLFGAYTLFAHWAYGFTLGAVYARLSSRP</sequence>
<feature type="transmembrane region" description="Helical" evidence="1">
    <location>
        <begin position="20"/>
        <end position="38"/>
    </location>
</feature>
<feature type="transmembrane region" description="Helical" evidence="1">
    <location>
        <begin position="121"/>
        <end position="145"/>
    </location>
</feature>
<keyword evidence="1" id="KW-1133">Transmembrane helix</keyword>
<proteinExistence type="predicted"/>
<dbReference type="Proteomes" id="UP000199199">
    <property type="component" value="Unassembled WGS sequence"/>
</dbReference>
<keyword evidence="3" id="KW-1185">Reference proteome</keyword>
<dbReference type="AlphaFoldDB" id="A0A1I6TGS6"/>
<organism evidence="2 3">
    <name type="scientific">Halostagnicola kamekurae</name>
    <dbReference type="NCBI Taxonomy" id="619731"/>
    <lineage>
        <taxon>Archaea</taxon>
        <taxon>Methanobacteriati</taxon>
        <taxon>Methanobacteriota</taxon>
        <taxon>Stenosarchaea group</taxon>
        <taxon>Halobacteria</taxon>
        <taxon>Halobacteriales</taxon>
        <taxon>Natrialbaceae</taxon>
        <taxon>Halostagnicola</taxon>
    </lineage>
</organism>
<feature type="transmembrane region" description="Helical" evidence="1">
    <location>
        <begin position="96"/>
        <end position="115"/>
    </location>
</feature>
<evidence type="ECO:0000313" key="2">
    <source>
        <dbReference type="EMBL" id="SFS88328.1"/>
    </source>
</evidence>
<reference evidence="3" key="1">
    <citation type="submission" date="2016-10" db="EMBL/GenBank/DDBJ databases">
        <authorList>
            <person name="Varghese N."/>
            <person name="Submissions S."/>
        </authorList>
    </citation>
    <scope>NUCLEOTIDE SEQUENCE [LARGE SCALE GENOMIC DNA]</scope>
    <source>
        <strain evidence="3">DSM 22427</strain>
    </source>
</reference>
<accession>A0A1I6TGS6</accession>
<evidence type="ECO:0008006" key="4">
    <source>
        <dbReference type="Google" id="ProtNLM"/>
    </source>
</evidence>
<dbReference type="Pfam" id="PF20587">
    <property type="entry name" value="DUF6789"/>
    <property type="match status" value="1"/>
</dbReference>
<gene>
    <name evidence="2" type="ORF">SAMN04488556_3102</name>
</gene>